<dbReference type="Pfam" id="PF00291">
    <property type="entry name" value="PALP"/>
    <property type="match status" value="1"/>
</dbReference>
<dbReference type="InterPro" id="IPR036052">
    <property type="entry name" value="TrpB-like_PALP_sf"/>
</dbReference>
<dbReference type="PANTHER" id="PTHR48078">
    <property type="entry name" value="THREONINE DEHYDRATASE, MITOCHONDRIAL-RELATED"/>
    <property type="match status" value="1"/>
</dbReference>
<accession>A0ABM9LR60</accession>
<evidence type="ECO:0000256" key="2">
    <source>
        <dbReference type="ARBA" id="ARBA00022898"/>
    </source>
</evidence>
<evidence type="ECO:0000313" key="6">
    <source>
        <dbReference type="Proteomes" id="UP001190465"/>
    </source>
</evidence>
<gene>
    <name evidence="5" type="ORF">MU0053_002403</name>
</gene>
<dbReference type="PANTHER" id="PTHR48078:SF6">
    <property type="entry name" value="L-THREONINE DEHYDRATASE CATABOLIC TDCB"/>
    <property type="match status" value="1"/>
</dbReference>
<dbReference type="Proteomes" id="UP001190465">
    <property type="component" value="Chromosome"/>
</dbReference>
<dbReference type="RefSeq" id="WP_308482537.1">
    <property type="nucleotide sequence ID" value="NZ_OY726397.1"/>
</dbReference>
<keyword evidence="6" id="KW-1185">Reference proteome</keyword>
<dbReference type="InterPro" id="IPR001926">
    <property type="entry name" value="TrpB-like_PALP"/>
</dbReference>
<dbReference type="PROSITE" id="PS00165">
    <property type="entry name" value="DEHYDRATASE_SER_THR"/>
    <property type="match status" value="1"/>
</dbReference>
<sequence>MTLPDLLCGACGARYGVATLAWRCGCGGVLDVARNESTLHLDTAARHRNSLWRYESVLPVGYDAAVSLGEGCSPLVPAATAPNVRFKLDYLMPTASFKDRGAVVLATLARRLGVAAAVLDSSGNAGAAAAAYLARAAVPCRIHVPAATSRAKLAQLRAHGAQVVAAGTRADAAAAARSAATEPGVFYASHVYQPYFLHGVKTYGYELWEQCGRRLPDTVVVPVGNGTLLLGCALAFGELLRSGLAERMPTLVAVQAARCAPIAAAYDAGSAEVAPAGAAETVAEGIAIADPPRGAQILAAIRRSAGAVVTVSDDEIVSARAELGAQGLFVEPTAAVCWAAVRRRAPVVPALRAADVVVPLCGAGLKHPD</sequence>
<dbReference type="EMBL" id="OY726397">
    <property type="protein sequence ID" value="CAJ1503306.1"/>
    <property type="molecule type" value="Genomic_DNA"/>
</dbReference>
<organism evidence="5 6">
    <name type="scientific">[Mycobacterium] burgundiense</name>
    <dbReference type="NCBI Taxonomy" id="3064286"/>
    <lineage>
        <taxon>Bacteria</taxon>
        <taxon>Bacillati</taxon>
        <taxon>Actinomycetota</taxon>
        <taxon>Actinomycetes</taxon>
        <taxon>Mycobacteriales</taxon>
        <taxon>Mycobacteriaceae</taxon>
        <taxon>Mycolicibacterium</taxon>
    </lineage>
</organism>
<reference evidence="5 6" key="1">
    <citation type="submission" date="2023-08" db="EMBL/GenBank/DDBJ databases">
        <authorList>
            <person name="Folkvardsen B D."/>
            <person name="Norman A."/>
        </authorList>
    </citation>
    <scope>NUCLEOTIDE SEQUENCE [LARGE SCALE GENOMIC DNA]</scope>
    <source>
        <strain evidence="5 6">Mu0053</strain>
    </source>
</reference>
<evidence type="ECO:0000313" key="5">
    <source>
        <dbReference type="EMBL" id="CAJ1503306.1"/>
    </source>
</evidence>
<evidence type="ECO:0000259" key="4">
    <source>
        <dbReference type="Pfam" id="PF00291"/>
    </source>
</evidence>
<evidence type="ECO:0000256" key="1">
    <source>
        <dbReference type="ARBA" id="ARBA00001933"/>
    </source>
</evidence>
<dbReference type="InterPro" id="IPR050147">
    <property type="entry name" value="Ser/Thr_Dehydratase"/>
</dbReference>
<protein>
    <submittedName>
        <fullName evidence="5">Pyridoxal-phosphate dependent enzyme</fullName>
    </submittedName>
</protein>
<dbReference type="InterPro" id="IPR000634">
    <property type="entry name" value="Ser/Thr_deHydtase_PyrdxlP-BS"/>
</dbReference>
<feature type="domain" description="Tryptophan synthase beta chain-like PALP" evidence="4">
    <location>
        <begin position="66"/>
        <end position="362"/>
    </location>
</feature>
<proteinExistence type="predicted"/>
<keyword evidence="3" id="KW-0456">Lyase</keyword>
<keyword evidence="2" id="KW-0663">Pyridoxal phosphate</keyword>
<comment type="cofactor">
    <cofactor evidence="1">
        <name>pyridoxal 5'-phosphate</name>
        <dbReference type="ChEBI" id="CHEBI:597326"/>
    </cofactor>
</comment>
<dbReference type="SUPFAM" id="SSF53686">
    <property type="entry name" value="Tryptophan synthase beta subunit-like PLP-dependent enzymes"/>
    <property type="match status" value="1"/>
</dbReference>
<dbReference type="Gene3D" id="3.40.50.1100">
    <property type="match status" value="2"/>
</dbReference>
<evidence type="ECO:0000256" key="3">
    <source>
        <dbReference type="ARBA" id="ARBA00023239"/>
    </source>
</evidence>
<name>A0ABM9LR60_9MYCO</name>